<evidence type="ECO:0000313" key="1">
    <source>
        <dbReference type="EMBL" id="GEU52474.1"/>
    </source>
</evidence>
<dbReference type="AlphaFoldDB" id="A0A6L2KX42"/>
<accession>A0A6L2KX42</accession>
<reference evidence="1" key="1">
    <citation type="journal article" date="2019" name="Sci. Rep.">
        <title>Draft genome of Tanacetum cinerariifolium, the natural source of mosquito coil.</title>
        <authorList>
            <person name="Yamashiro T."/>
            <person name="Shiraishi A."/>
            <person name="Satake H."/>
            <person name="Nakayama K."/>
        </authorList>
    </citation>
    <scope>NUCLEOTIDE SEQUENCE</scope>
</reference>
<proteinExistence type="predicted"/>
<protein>
    <submittedName>
        <fullName evidence="1">Uncharacterized protein</fullName>
    </submittedName>
</protein>
<organism evidence="1">
    <name type="scientific">Tanacetum cinerariifolium</name>
    <name type="common">Dalmatian daisy</name>
    <name type="synonym">Chrysanthemum cinerariifolium</name>
    <dbReference type="NCBI Taxonomy" id="118510"/>
    <lineage>
        <taxon>Eukaryota</taxon>
        <taxon>Viridiplantae</taxon>
        <taxon>Streptophyta</taxon>
        <taxon>Embryophyta</taxon>
        <taxon>Tracheophyta</taxon>
        <taxon>Spermatophyta</taxon>
        <taxon>Magnoliopsida</taxon>
        <taxon>eudicotyledons</taxon>
        <taxon>Gunneridae</taxon>
        <taxon>Pentapetalae</taxon>
        <taxon>asterids</taxon>
        <taxon>campanulids</taxon>
        <taxon>Asterales</taxon>
        <taxon>Asteraceae</taxon>
        <taxon>Asteroideae</taxon>
        <taxon>Anthemideae</taxon>
        <taxon>Anthemidinae</taxon>
        <taxon>Tanacetum</taxon>
    </lineage>
</organism>
<gene>
    <name evidence="1" type="ORF">Tci_024452</name>
</gene>
<dbReference type="EMBL" id="BKCJ010003020">
    <property type="protein sequence ID" value="GEU52474.1"/>
    <property type="molecule type" value="Genomic_DNA"/>
</dbReference>
<comment type="caution">
    <text evidence="1">The sequence shown here is derived from an EMBL/GenBank/DDBJ whole genome shotgun (WGS) entry which is preliminary data.</text>
</comment>
<sequence length="120" mass="13297">MRAGDRQRSQFVNLTQTDRLHYHPAAAPVQLRLTMENKQVTVNELELDILEVHPMHKTATGQIHAPEPVVNAYRPAGTASDRFIISSQVGRTNICPTKQNFAKVEAMKEDGSSSCTNGLL</sequence>
<name>A0A6L2KX42_TANCI</name>